<proteinExistence type="predicted"/>
<dbReference type="AlphaFoldDB" id="A0A1E5H865"/>
<feature type="region of interest" description="Disordered" evidence="1">
    <location>
        <begin position="29"/>
        <end position="61"/>
    </location>
</feature>
<dbReference type="STRING" id="1131292.BCR24_08680"/>
<protein>
    <recommendedName>
        <fullName evidence="4">Lipoprotein</fullName>
    </recommendedName>
</protein>
<keyword evidence="3" id="KW-1185">Reference proteome</keyword>
<organism evidence="2 3">
    <name type="scientific">Enterococcus ureilyticus</name>
    <dbReference type="NCBI Taxonomy" id="1131292"/>
    <lineage>
        <taxon>Bacteria</taxon>
        <taxon>Bacillati</taxon>
        <taxon>Bacillota</taxon>
        <taxon>Bacilli</taxon>
        <taxon>Lactobacillales</taxon>
        <taxon>Enterococcaceae</taxon>
        <taxon>Enterococcus</taxon>
    </lineage>
</organism>
<gene>
    <name evidence="2" type="ORF">BCR24_08680</name>
</gene>
<dbReference type="EMBL" id="MIKC01000041">
    <property type="protein sequence ID" value="OEG21147.1"/>
    <property type="molecule type" value="Genomic_DNA"/>
</dbReference>
<accession>A0A1E5H865</accession>
<evidence type="ECO:0000313" key="3">
    <source>
        <dbReference type="Proteomes" id="UP000094469"/>
    </source>
</evidence>
<dbReference type="Proteomes" id="UP000094469">
    <property type="component" value="Unassembled WGS sequence"/>
</dbReference>
<comment type="caution">
    <text evidence="2">The sequence shown here is derived from an EMBL/GenBank/DDBJ whole genome shotgun (WGS) entry which is preliminary data.</text>
</comment>
<sequence length="204" mass="22874">MKRKQLEKAVIVLGLGVLLTGCGTVAKESQEVKHSEKIEKKKDPIKAKDDSSTKTTVEASEEVIETENGTFSVQLPDGWEEIEPTDLNDEADIGLENEEKSLYLAVLSESEEDYDGFDGYKEAIEFSLDVVEETEKPIDLNGWKGTRRFITAKVDGMKAYYVYDVVASDAGHYAQRMAWTMNSKKDKYGKELESVLDSIKDVTK</sequence>
<dbReference type="RefSeq" id="WP_069641304.1">
    <property type="nucleotide sequence ID" value="NZ_JAFBEZ010000006.1"/>
</dbReference>
<dbReference type="PROSITE" id="PS51257">
    <property type="entry name" value="PROKAR_LIPOPROTEIN"/>
    <property type="match status" value="1"/>
</dbReference>
<evidence type="ECO:0008006" key="4">
    <source>
        <dbReference type="Google" id="ProtNLM"/>
    </source>
</evidence>
<reference evidence="3" key="1">
    <citation type="submission" date="2016-09" db="EMBL/GenBank/DDBJ databases">
        <authorList>
            <person name="Gulvik C.A."/>
        </authorList>
    </citation>
    <scope>NUCLEOTIDE SEQUENCE [LARGE SCALE GENOMIC DNA]</scope>
    <source>
        <strain evidence="3">LMG 26676</strain>
    </source>
</reference>
<evidence type="ECO:0000256" key="1">
    <source>
        <dbReference type="SAM" id="MobiDB-lite"/>
    </source>
</evidence>
<dbReference type="OrthoDB" id="2193729at2"/>
<name>A0A1E5H865_9ENTE</name>
<evidence type="ECO:0000313" key="2">
    <source>
        <dbReference type="EMBL" id="OEG21147.1"/>
    </source>
</evidence>
<feature type="compositionally biased region" description="Basic and acidic residues" evidence="1">
    <location>
        <begin position="29"/>
        <end position="52"/>
    </location>
</feature>